<reference evidence="2" key="3">
    <citation type="submission" date="2015-02" db="UniProtKB">
        <authorList>
            <consortium name="EnsemblProtists"/>
        </authorList>
    </citation>
    <scope>IDENTIFICATION</scope>
    <source>
        <strain evidence="2">DAOM BR144</strain>
    </source>
</reference>
<keyword evidence="1" id="KW-0175">Coiled coil</keyword>
<evidence type="ECO:0000313" key="2">
    <source>
        <dbReference type="EnsemblProtists" id="PYU1_T013158"/>
    </source>
</evidence>
<sequence>MHQEEQEAEVRVAAALQEREEYLADVTRRVELYENCAAAISTAADALQELSANLDKMTRAAQQLNAFTGSWLAVWKRA</sequence>
<dbReference type="VEuPathDB" id="FungiDB:PYU1_G013131"/>
<dbReference type="OMA" id="LYENCAA"/>
<dbReference type="HOGENOM" id="CLU_193326_0_0_1"/>
<feature type="coiled-coil region" evidence="1">
    <location>
        <begin position="5"/>
        <end position="67"/>
    </location>
</feature>
<proteinExistence type="predicted"/>
<dbReference type="InParanoid" id="K3X7F9"/>
<name>K3X7F9_GLOUD</name>
<reference evidence="3" key="2">
    <citation type="submission" date="2010-04" db="EMBL/GenBank/DDBJ databases">
        <authorList>
            <person name="Buell R."/>
            <person name="Hamilton J."/>
            <person name="Hostetler J."/>
        </authorList>
    </citation>
    <scope>NUCLEOTIDE SEQUENCE [LARGE SCALE GENOMIC DNA]</scope>
    <source>
        <strain evidence="3">DAOM:BR144</strain>
    </source>
</reference>
<reference evidence="3" key="1">
    <citation type="journal article" date="2010" name="Genome Biol.">
        <title>Genome sequence of the necrotrophic plant pathogen Pythium ultimum reveals original pathogenicity mechanisms and effector repertoire.</title>
        <authorList>
            <person name="Levesque C.A."/>
            <person name="Brouwer H."/>
            <person name="Cano L."/>
            <person name="Hamilton J.P."/>
            <person name="Holt C."/>
            <person name="Huitema E."/>
            <person name="Raffaele S."/>
            <person name="Robideau G.P."/>
            <person name="Thines M."/>
            <person name="Win J."/>
            <person name="Zerillo M.M."/>
            <person name="Beakes G.W."/>
            <person name="Boore J.L."/>
            <person name="Busam D."/>
            <person name="Dumas B."/>
            <person name="Ferriera S."/>
            <person name="Fuerstenberg S.I."/>
            <person name="Gachon C.M."/>
            <person name="Gaulin E."/>
            <person name="Govers F."/>
            <person name="Grenville-Briggs L."/>
            <person name="Horner N."/>
            <person name="Hostetler J."/>
            <person name="Jiang R.H."/>
            <person name="Johnson J."/>
            <person name="Krajaejun T."/>
            <person name="Lin H."/>
            <person name="Meijer H.J."/>
            <person name="Moore B."/>
            <person name="Morris P."/>
            <person name="Phuntmart V."/>
            <person name="Puiu D."/>
            <person name="Shetty J."/>
            <person name="Stajich J.E."/>
            <person name="Tripathy S."/>
            <person name="Wawra S."/>
            <person name="van West P."/>
            <person name="Whitty B.R."/>
            <person name="Coutinho P.M."/>
            <person name="Henrissat B."/>
            <person name="Martin F."/>
            <person name="Thomas P.D."/>
            <person name="Tyler B.M."/>
            <person name="De Vries R.P."/>
            <person name="Kamoun S."/>
            <person name="Yandell M."/>
            <person name="Tisserat N."/>
            <person name="Buell C.R."/>
        </authorList>
    </citation>
    <scope>NUCLEOTIDE SEQUENCE</scope>
    <source>
        <strain evidence="3">DAOM:BR144</strain>
    </source>
</reference>
<accession>K3X7F9</accession>
<evidence type="ECO:0000313" key="3">
    <source>
        <dbReference type="Proteomes" id="UP000019132"/>
    </source>
</evidence>
<keyword evidence="3" id="KW-1185">Reference proteome</keyword>
<organism evidence="2 3">
    <name type="scientific">Globisporangium ultimum (strain ATCC 200006 / CBS 805.95 / DAOM BR144)</name>
    <name type="common">Pythium ultimum</name>
    <dbReference type="NCBI Taxonomy" id="431595"/>
    <lineage>
        <taxon>Eukaryota</taxon>
        <taxon>Sar</taxon>
        <taxon>Stramenopiles</taxon>
        <taxon>Oomycota</taxon>
        <taxon>Peronosporomycetes</taxon>
        <taxon>Pythiales</taxon>
        <taxon>Pythiaceae</taxon>
        <taxon>Globisporangium</taxon>
    </lineage>
</organism>
<protein>
    <submittedName>
        <fullName evidence="2">Uncharacterized protein</fullName>
    </submittedName>
</protein>
<dbReference type="eggNOG" id="ENOG502SUTX">
    <property type="taxonomic scope" value="Eukaryota"/>
</dbReference>
<dbReference type="AlphaFoldDB" id="K3X7F9"/>
<dbReference type="Proteomes" id="UP000019132">
    <property type="component" value="Unassembled WGS sequence"/>
</dbReference>
<evidence type="ECO:0000256" key="1">
    <source>
        <dbReference type="SAM" id="Coils"/>
    </source>
</evidence>
<dbReference type="EMBL" id="GL376577">
    <property type="status" value="NOT_ANNOTATED_CDS"/>
    <property type="molecule type" value="Genomic_DNA"/>
</dbReference>
<dbReference type="EnsemblProtists" id="PYU1_T013158">
    <property type="protein sequence ID" value="PYU1_T013158"/>
    <property type="gene ID" value="PYU1_G013131"/>
</dbReference>